<evidence type="ECO:0000256" key="2">
    <source>
        <dbReference type="ARBA" id="ARBA00022448"/>
    </source>
</evidence>
<dbReference type="PROSITE" id="PS52016">
    <property type="entry name" value="TONB_DEPENDENT_REC_3"/>
    <property type="match status" value="1"/>
</dbReference>
<dbReference type="GO" id="GO:0006826">
    <property type="term" value="P:iron ion transport"/>
    <property type="evidence" value="ECO:0007669"/>
    <property type="project" value="UniProtKB-KW"/>
</dbReference>
<feature type="domain" description="Secretin/TonB short N-terminal" evidence="9">
    <location>
        <begin position="57"/>
        <end position="108"/>
    </location>
</feature>
<evidence type="ECO:0000256" key="7">
    <source>
        <dbReference type="ARBA" id="ARBA00023136"/>
    </source>
</evidence>
<dbReference type="EMBL" id="VSSQ01000198">
    <property type="protein sequence ID" value="MPL85013.1"/>
    <property type="molecule type" value="Genomic_DNA"/>
</dbReference>
<keyword evidence="8" id="KW-0998">Cell outer membrane</keyword>
<dbReference type="FunFam" id="2.60.40.1120:FF:000003">
    <property type="entry name" value="Outer membrane protein Omp121"/>
    <property type="match status" value="1"/>
</dbReference>
<keyword evidence="2" id="KW-0813">Transport</keyword>
<organism evidence="10">
    <name type="scientific">bioreactor metagenome</name>
    <dbReference type="NCBI Taxonomy" id="1076179"/>
    <lineage>
        <taxon>unclassified sequences</taxon>
        <taxon>metagenomes</taxon>
        <taxon>ecological metagenomes</taxon>
    </lineage>
</organism>
<keyword evidence="5" id="KW-0408">Iron</keyword>
<dbReference type="Gene3D" id="2.170.130.10">
    <property type="entry name" value="TonB-dependent receptor, plug domain"/>
    <property type="match status" value="1"/>
</dbReference>
<evidence type="ECO:0000259" key="9">
    <source>
        <dbReference type="SMART" id="SM00965"/>
    </source>
</evidence>
<dbReference type="Pfam" id="PF13715">
    <property type="entry name" value="CarbopepD_reg_2"/>
    <property type="match status" value="1"/>
</dbReference>
<keyword evidence="6" id="KW-0798">TonB box</keyword>
<dbReference type="Pfam" id="PF07660">
    <property type="entry name" value="STN"/>
    <property type="match status" value="1"/>
</dbReference>
<dbReference type="SUPFAM" id="SSF56935">
    <property type="entry name" value="Porins"/>
    <property type="match status" value="1"/>
</dbReference>
<protein>
    <submittedName>
        <fullName evidence="10">TonB-dependent receptor SusC</fullName>
    </submittedName>
</protein>
<evidence type="ECO:0000256" key="1">
    <source>
        <dbReference type="ARBA" id="ARBA00004571"/>
    </source>
</evidence>
<evidence type="ECO:0000256" key="3">
    <source>
        <dbReference type="ARBA" id="ARBA00022496"/>
    </source>
</evidence>
<proteinExistence type="predicted"/>
<dbReference type="Gene3D" id="3.55.50.30">
    <property type="match status" value="1"/>
</dbReference>
<gene>
    <name evidence="10" type="primary">susC_36</name>
    <name evidence="10" type="ORF">SDC9_30979</name>
</gene>
<dbReference type="GO" id="GO:0009279">
    <property type="term" value="C:cell outer membrane"/>
    <property type="evidence" value="ECO:0007669"/>
    <property type="project" value="UniProtKB-SubCell"/>
</dbReference>
<comment type="caution">
    <text evidence="10">The sequence shown here is derived from an EMBL/GenBank/DDBJ whole genome shotgun (WGS) entry which is preliminary data.</text>
</comment>
<comment type="subcellular location">
    <subcellularLocation>
        <location evidence="1">Cell outer membrane</location>
        <topology evidence="1">Multi-pass membrane protein</topology>
    </subcellularLocation>
</comment>
<keyword evidence="3" id="KW-0410">Iron transport</keyword>
<keyword evidence="4" id="KW-0812">Transmembrane</keyword>
<dbReference type="InterPro" id="IPR008969">
    <property type="entry name" value="CarboxyPept-like_regulatory"/>
</dbReference>
<dbReference type="Gene3D" id="2.60.40.1120">
    <property type="entry name" value="Carboxypeptidase-like, regulatory domain"/>
    <property type="match status" value="1"/>
</dbReference>
<dbReference type="InterPro" id="IPR000531">
    <property type="entry name" value="Beta-barrel_TonB"/>
</dbReference>
<dbReference type="InterPro" id="IPR039426">
    <property type="entry name" value="TonB-dep_rcpt-like"/>
</dbReference>
<dbReference type="Gene3D" id="2.40.170.20">
    <property type="entry name" value="TonB-dependent receptor, beta-barrel domain"/>
    <property type="match status" value="1"/>
</dbReference>
<sequence>MLKKSNIPEKLTRKLSIFTFVFLITSQLAASDNKVTFNLRNTPLKAVVSQIEKQTGYLFVYDEQAIDINQKVNINAKNSSVEEILKSVLNGTNVTYSIEGKNIVLRKRQKSEQDTNQSTPANRKIRGMVTDNSGEPIIGATVLDPQTKIGTITDFNGNFSLDVSDHSVLQISYIGYTPAEIRVGSNNILNVKLEEDIKTLDEVVVVGYGTQLKSNVSASIGNYKPSEMTSRQALGVEGLLQGRVPGVVISSSSGIPGSKNRVSIRGAGSLSASNEPLYVIDGVPINSTSGADLGNYGQSMNALDNLNPDDIESIDVLKDASSAAIYGSRATNGVIIITTKSGSKGKPKVAVNVTSGIQWLPRTDKLTIANSETYLEVMNEAIDNWNIQQGTNEIPRIDHPYPGKEDTNWLELILRNAQVHNINLSVSGGNEQSNYYVSGNIRHHEGVFKGNAIDKYNFKVNQNNIINKRLSTGANFTLSYSNNNRVPTGYNIGSNLLPRALEQRTWDSPVKPDGTWYRGGVELLNHNPVQILEEEDVYVKNFRAIGSLFGKLNITDHFNYKVTFGGDVGYTEEHVYYTSQHPYGNSVGRLVDGRRMLTSYLIENLFTYDRTFKKLYVNAIAGHSFQFDSSSSASQTGIGFPSRSFDVNSVAAELQDVSTGISEYALQSYFTRFQLNYDRRYLLSMSIRADGSSRFAPENRYGYFPSVSAGWMVSEEDFWPVKRSSAKIRASFGSTGNQAGIATYAYQALAGGGFNYNNQNGLGISSAGNRNLQWEKADQSDIGIDLSFLNGAITFTADAFIKDTKNLLYSRPTAATTGFTTYMSNIGSMQNKGMEFTAGYNFDKRDFSYHTDFNISFVKNKLTSLLGDDVIIRPDATHILKVGEEVGSFYMIKQIGIYQSDDEIPAKIYAQGVRAGDVMYEDVNGDGDIDKENDSQIVGSANPKFTAGWNHSFKYKNFDFSFFLNSSYGNKVYQLWTGGYRMGNGTWPMLQSEADKRWTGPGTSNTVPRAVYGVSWNSTKFQTTRFLHDGSYIRLRNATLGYTLPKSIAKRMNIESCRFYVQGDNLFLITKYPLLDPEVSVSLSPSQMGYDFLLPSQPVAINLGVNIKL</sequence>
<dbReference type="Pfam" id="PF07715">
    <property type="entry name" value="Plug"/>
    <property type="match status" value="1"/>
</dbReference>
<keyword evidence="10" id="KW-0675">Receptor</keyword>
<keyword evidence="3" id="KW-0406">Ion transport</keyword>
<dbReference type="SMART" id="SM00965">
    <property type="entry name" value="STN"/>
    <property type="match status" value="1"/>
</dbReference>
<keyword evidence="7" id="KW-0472">Membrane</keyword>
<dbReference type="InterPro" id="IPR023997">
    <property type="entry name" value="TonB-dep_OMP_SusC/RagA_CS"/>
</dbReference>
<reference evidence="10" key="1">
    <citation type="submission" date="2019-08" db="EMBL/GenBank/DDBJ databases">
        <authorList>
            <person name="Kucharzyk K."/>
            <person name="Murdoch R.W."/>
            <person name="Higgins S."/>
            <person name="Loffler F."/>
        </authorList>
    </citation>
    <scope>NUCLEOTIDE SEQUENCE</scope>
</reference>
<dbReference type="InterPro" id="IPR023996">
    <property type="entry name" value="TonB-dep_OMP_SusC/RagA"/>
</dbReference>
<dbReference type="InterPro" id="IPR012910">
    <property type="entry name" value="Plug_dom"/>
</dbReference>
<evidence type="ECO:0000256" key="5">
    <source>
        <dbReference type="ARBA" id="ARBA00023004"/>
    </source>
</evidence>
<dbReference type="InterPro" id="IPR036942">
    <property type="entry name" value="Beta-barrel_TonB_sf"/>
</dbReference>
<dbReference type="Pfam" id="PF00593">
    <property type="entry name" value="TonB_dep_Rec_b-barrel"/>
    <property type="match status" value="1"/>
</dbReference>
<dbReference type="InterPro" id="IPR011662">
    <property type="entry name" value="Secretin/TonB_short_N"/>
</dbReference>
<dbReference type="SUPFAM" id="SSF49464">
    <property type="entry name" value="Carboxypeptidase regulatory domain-like"/>
    <property type="match status" value="1"/>
</dbReference>
<evidence type="ECO:0000313" key="10">
    <source>
        <dbReference type="EMBL" id="MPL85013.1"/>
    </source>
</evidence>
<evidence type="ECO:0000256" key="8">
    <source>
        <dbReference type="ARBA" id="ARBA00023237"/>
    </source>
</evidence>
<accession>A0A644V289</accession>
<dbReference type="InterPro" id="IPR037066">
    <property type="entry name" value="Plug_dom_sf"/>
</dbReference>
<evidence type="ECO:0000256" key="6">
    <source>
        <dbReference type="ARBA" id="ARBA00023077"/>
    </source>
</evidence>
<dbReference type="AlphaFoldDB" id="A0A644V289"/>
<evidence type="ECO:0000256" key="4">
    <source>
        <dbReference type="ARBA" id="ARBA00022692"/>
    </source>
</evidence>
<dbReference type="NCBIfam" id="TIGR04057">
    <property type="entry name" value="SusC_RagA_signa"/>
    <property type="match status" value="1"/>
</dbReference>
<name>A0A644V289_9ZZZZ</name>
<dbReference type="NCBIfam" id="TIGR04056">
    <property type="entry name" value="OMP_RagA_SusC"/>
    <property type="match status" value="1"/>
</dbReference>